<dbReference type="GO" id="GO:0007031">
    <property type="term" value="P:peroxisome organization"/>
    <property type="evidence" value="ECO:0007669"/>
    <property type="project" value="UniProtKB-KW"/>
</dbReference>
<reference evidence="4 5" key="1">
    <citation type="submission" date="2015-12" db="EMBL/GenBank/DDBJ databases">
        <title>The genome of Folsomia candida.</title>
        <authorList>
            <person name="Faddeeva A."/>
            <person name="Derks M.F."/>
            <person name="Anvar Y."/>
            <person name="Smit S."/>
            <person name="Van Straalen N."/>
            <person name="Roelofs D."/>
        </authorList>
    </citation>
    <scope>NUCLEOTIDE SEQUENCE [LARGE SCALE GENOMIC DNA]</scope>
    <source>
        <strain evidence="4 5">VU population</strain>
        <tissue evidence="4">Whole body</tissue>
    </source>
</reference>
<evidence type="ECO:0000256" key="2">
    <source>
        <dbReference type="ARBA" id="ARBA00018577"/>
    </source>
</evidence>
<dbReference type="Pfam" id="PF08610">
    <property type="entry name" value="Pex16"/>
    <property type="match status" value="1"/>
</dbReference>
<dbReference type="PANTHER" id="PTHR13299">
    <property type="entry name" value="PEROXISOMAL MEMBRANE PROTEIN PEX16"/>
    <property type="match status" value="1"/>
</dbReference>
<name>A0A226E7G3_FOLCA</name>
<dbReference type="PANTHER" id="PTHR13299:SF0">
    <property type="entry name" value="PEROXISOMAL MEMBRANE PROTEIN PEX16"/>
    <property type="match status" value="1"/>
</dbReference>
<evidence type="ECO:0000256" key="1">
    <source>
        <dbReference type="ARBA" id="ARBA00009505"/>
    </source>
</evidence>
<keyword evidence="5" id="KW-1185">Reference proteome</keyword>
<comment type="subcellular location">
    <subcellularLocation>
        <location evidence="3">Peroxisome membrane</location>
    </subcellularLocation>
</comment>
<dbReference type="OrthoDB" id="2021143at2759"/>
<gene>
    <name evidence="4" type="ORF">Fcan01_12608</name>
</gene>
<dbReference type="EMBL" id="LNIX01000006">
    <property type="protein sequence ID" value="OXA53288.1"/>
    <property type="molecule type" value="Genomic_DNA"/>
</dbReference>
<keyword evidence="3" id="KW-0962">Peroxisome biogenesis</keyword>
<dbReference type="AlphaFoldDB" id="A0A226E7G3"/>
<dbReference type="InterPro" id="IPR013919">
    <property type="entry name" value="Pex16"/>
</dbReference>
<accession>A0A226E7G3</accession>
<keyword evidence="3" id="KW-0576">Peroxisome</keyword>
<comment type="caution">
    <text evidence="4">The sequence shown here is derived from an EMBL/GenBank/DDBJ whole genome shotgun (WGS) entry which is preliminary data.</text>
</comment>
<protein>
    <recommendedName>
        <fullName evidence="2 3">Peroxisomal membrane protein PEX16</fullName>
    </recommendedName>
</protein>
<dbReference type="STRING" id="158441.A0A226E7G3"/>
<dbReference type="OMA" id="NDYRPFW"/>
<comment type="similarity">
    <text evidence="1 3">Belongs to the peroxin-16 family.</text>
</comment>
<proteinExistence type="inferred from homology"/>
<dbReference type="GO" id="GO:0005778">
    <property type="term" value="C:peroxisomal membrane"/>
    <property type="evidence" value="ECO:0007669"/>
    <property type="project" value="UniProtKB-SubCell"/>
</dbReference>
<organism evidence="4 5">
    <name type="scientific">Folsomia candida</name>
    <name type="common">Springtail</name>
    <dbReference type="NCBI Taxonomy" id="158441"/>
    <lineage>
        <taxon>Eukaryota</taxon>
        <taxon>Metazoa</taxon>
        <taxon>Ecdysozoa</taxon>
        <taxon>Arthropoda</taxon>
        <taxon>Hexapoda</taxon>
        <taxon>Collembola</taxon>
        <taxon>Entomobryomorpha</taxon>
        <taxon>Isotomoidea</taxon>
        <taxon>Isotomidae</taxon>
        <taxon>Proisotominae</taxon>
        <taxon>Folsomia</taxon>
    </lineage>
</organism>
<dbReference type="Proteomes" id="UP000198287">
    <property type="component" value="Unassembled WGS sequence"/>
</dbReference>
<sequence>MDKVQESVGKLGELVSSVKRDYVTWIVKHPSRASDTESGIKLVSYLLHGRLKQSSTILPELLYCSANILSFWHDRLIQKHREQQQESSSSSNGNGVVNGRHTNGVIIGGGGVSSPLPAEDGPARSAELHSRQREGRERHIQRIRTMLTVIDYLEVFLEVSARQLWGDVGRWVVIIMIQSIKTGLRAALLLHFKVGLIGSSTLYQRRSSRKTLTQMHPNVTFVLKHSGRTVRKINSAPPVRSRDWTGPITTDSISTPQELTGVRKIAEMMHLLRPVTHLACMGLWGTRSWKPWVVSFAMDIASLRLHSNSRTLKREEKQELTRRTYALCYYLMRSPFYDTCTKKRLLGILVMFSERIPLLGNIAGILAQAIPEWQNTYSYMWTDY</sequence>
<evidence type="ECO:0000313" key="4">
    <source>
        <dbReference type="EMBL" id="OXA53288.1"/>
    </source>
</evidence>
<evidence type="ECO:0000313" key="5">
    <source>
        <dbReference type="Proteomes" id="UP000198287"/>
    </source>
</evidence>
<evidence type="ECO:0000256" key="3">
    <source>
        <dbReference type="RuleBase" id="RU365003"/>
    </source>
</evidence>